<dbReference type="AlphaFoldDB" id="A0A8S9JU32"/>
<name>A0A8S9JU32_BRACR</name>
<organism evidence="2">
    <name type="scientific">Brassica cretica</name>
    <name type="common">Mustard</name>
    <dbReference type="NCBI Taxonomy" id="69181"/>
    <lineage>
        <taxon>Eukaryota</taxon>
        <taxon>Viridiplantae</taxon>
        <taxon>Streptophyta</taxon>
        <taxon>Embryophyta</taxon>
        <taxon>Tracheophyta</taxon>
        <taxon>Spermatophyta</taxon>
        <taxon>Magnoliopsida</taxon>
        <taxon>eudicotyledons</taxon>
        <taxon>Gunneridae</taxon>
        <taxon>Pentapetalae</taxon>
        <taxon>rosids</taxon>
        <taxon>malvids</taxon>
        <taxon>Brassicales</taxon>
        <taxon>Brassicaceae</taxon>
        <taxon>Brassiceae</taxon>
        <taxon>Brassica</taxon>
    </lineage>
</organism>
<gene>
    <name evidence="2" type="ORF">F2Q70_00035513</name>
</gene>
<feature type="compositionally biased region" description="Polar residues" evidence="1">
    <location>
        <begin position="142"/>
        <end position="151"/>
    </location>
</feature>
<evidence type="ECO:0000256" key="1">
    <source>
        <dbReference type="SAM" id="MobiDB-lite"/>
    </source>
</evidence>
<evidence type="ECO:0000313" key="2">
    <source>
        <dbReference type="EMBL" id="KAF2584957.1"/>
    </source>
</evidence>
<sequence length="151" mass="16937">MGNSLAYLMGKRSLLPSINLSSLHCEKDAQLEDDFQQEAEESIYEFESLFKCTVDENLILRSEEQAKTVNVGVKIGYDGINAGKSLRNLSKRRIKNEKLDLRIFKTITRQAPRKGAIKPTSSDPPSGKLDKPRPIRPMASWIDQSNTPSGE</sequence>
<protein>
    <submittedName>
        <fullName evidence="2">Uncharacterized protein</fullName>
    </submittedName>
</protein>
<feature type="region of interest" description="Disordered" evidence="1">
    <location>
        <begin position="110"/>
        <end position="151"/>
    </location>
</feature>
<dbReference type="EMBL" id="QGKY02000246">
    <property type="protein sequence ID" value="KAF2584957.1"/>
    <property type="molecule type" value="Genomic_DNA"/>
</dbReference>
<reference evidence="2" key="1">
    <citation type="submission" date="2019-12" db="EMBL/GenBank/DDBJ databases">
        <title>Genome sequencing and annotation of Brassica cretica.</title>
        <authorList>
            <person name="Studholme D.J."/>
            <person name="Sarris P.F."/>
        </authorList>
    </citation>
    <scope>NUCLEOTIDE SEQUENCE</scope>
    <source>
        <strain evidence="2">PFS-102/07</strain>
        <tissue evidence="2">Leaf</tissue>
    </source>
</reference>
<comment type="caution">
    <text evidence="2">The sequence shown here is derived from an EMBL/GenBank/DDBJ whole genome shotgun (WGS) entry which is preliminary data.</text>
</comment>
<accession>A0A8S9JU32</accession>
<proteinExistence type="predicted"/>